<evidence type="ECO:0000256" key="4">
    <source>
        <dbReference type="ARBA" id="ARBA00022776"/>
    </source>
</evidence>
<proteinExistence type="predicted"/>
<evidence type="ECO:0000256" key="9">
    <source>
        <dbReference type="SAM" id="MobiDB-lite"/>
    </source>
</evidence>
<feature type="compositionally biased region" description="Basic and acidic residues" evidence="9">
    <location>
        <begin position="1521"/>
        <end position="1547"/>
    </location>
</feature>
<comment type="subcellular location">
    <subcellularLocation>
        <location evidence="1">Nucleus</location>
    </subcellularLocation>
</comment>
<dbReference type="Gene3D" id="2.30.30.140">
    <property type="match status" value="1"/>
</dbReference>
<feature type="compositionally biased region" description="Basic residues" evidence="9">
    <location>
        <begin position="1452"/>
        <end position="1467"/>
    </location>
</feature>
<dbReference type="GO" id="GO:0000785">
    <property type="term" value="C:chromatin"/>
    <property type="evidence" value="ECO:0007669"/>
    <property type="project" value="TreeGrafter"/>
</dbReference>
<dbReference type="PANTHER" id="PTHR12663:SF0">
    <property type="entry name" value="PRECOCIOUS DISSOCIATION OF SISTERS 5, ISOFORM A"/>
    <property type="match status" value="1"/>
</dbReference>
<sequence>MAQKLQQQLKELGSKLENPPTAKDALLKLLKNGAAVLSELDQSPSASVLESMQPFLKAVVKPELLRHQDKDVKLLVASCLCEITRITAPEAPYSDDIMKDIFGLIVGTFSGLNDTNGPSFGRRVIILEMLARYRSYVMMLDLECDDLVSEMVRTFIDVVRDDHPESVLTSMKTIIVVLLEESEDIHEDLLHILLTALGRNTKGISKAARKLVMNVMEHCATKLEPAVKQFLISSMSGDSRSSKSQIDYHEVIYDLYCCSPQILSGVIPYLTGELLIDHSENRLKAVKLVGELFALPGAVISEEFEPIFSEFLKRLTDRVVEVRMTVLEYIKNCLLSSPSRPEAPQIFAALCDRLLDYDENVRRQVVGVVCDVARFDLDSVPIETAKLVAERLRDKSLLVKKYTLDRLAEVYCLYCLRIAEGCPNDYDWIPGKILRCFYDKDFRSDSIESVLCGSLFPYEFTIKDLVNQWIRIFSGLDKVEVKALEKIMEQKQRLQQEMQKYLSHKQTYKDSDVPDFQRKVGLCFRLMSRCFTDPAKAEEGFQALDQLKDANIWKILLSLLDPNTSFSQARGSRDDLLKILGEKHRLFDFMSILAIKCSYMLFSKEHVKEILSQANSQKSAGAAEHILSCMNMLVILARYSPLLLIGSEEDLLHLLKDENEIIKEGILHVLARAGGTIRGQLASSSCSVDLMLERLCLEGSRRQAKYAVHALAAITKDDGLLSLSVLYKRLVDMLEEGAHLPAVLQSLGCIAQTTMAVFETRESEIVEYIKNKILERHSKAANKKKARWRDRSELCLLKIFGIKTLVKSYLPVKDAHLRDGIDNLIEVLRNMLCFGEISKEIESSSVDRAHLRLASAKAILRLSRYWDHKIPADVFHLTLRTVEITYPQARKLFLDKVHQYVKDRVLDAKYACAFLVDIVGQRHATLDEDKHNLADIIQMCRQLRMRQLSLQCDTTPCMPYPEYILPYLVHVLAHHPECPNVDECKDVKAFESIYRLLHLFLSMVVHGEEDAKPEVNTTAKEKESVSAIISIFQCIKLSEDVANAVKSKNSHAICDLGLSIIKRLGQKLDGHQDPPASVSLPSMLYKLCERKEENDAEVCAGQTWLADDSVLAHFESLELEVNGMVRPEIAEDEILEDSERDGNEMSLGKLIKYIKSQKNKAKNVVKSDSSLSEAKHVRHDVDILNVVREINLDSMEVSGKFDSSNGHDNLLSSKRNDGDNNKKKRKASDSTSISVPKRQRSISARSPSKLSFPRSPVKNPIHTTLANKLSMQGDNDPRPNETDLFVSCIRKKRTDKGSDRGNDEGQHKVEGADLSDQKGSKSLVGTEKIIISSNAKSVVGSIKKRKRRSIAGLAKCTSKAGNHAKDLVDCRIKVWWPLDKKFYEGVVKSYDPEKKKHVLLYDDGDVEVLRLEKERWELIDDAHSSKMRPTTSRSPHKGTPPDNKNEFSNGSRQKRSDKRSNNKRKVAERKNSVLRKDVSGGKTTFPSEEAENRSSPSNCEVKTIKVDKSDSGNLKGEQANDAEKSMPCHEEQGSDPEGRNTETRDESPSDLEESEKEVKPSRESGQIGGMEGRTQDYHGLDMSISLSQVTKTKVSHKQSNEGVKPDDAGIKTSEPNKTDFLECGDAEDADDKPLSTWKRRSGKSRGGK</sequence>
<keyword evidence="4" id="KW-0498">Mitosis</keyword>
<feature type="coiled-coil region" evidence="8">
    <location>
        <begin position="484"/>
        <end position="511"/>
    </location>
</feature>
<evidence type="ECO:0000313" key="10">
    <source>
        <dbReference type="EMBL" id="GMH05225.1"/>
    </source>
</evidence>
<dbReference type="CDD" id="cd20404">
    <property type="entry name" value="Tudor_Agenet_AtEML-like"/>
    <property type="match status" value="1"/>
</dbReference>
<evidence type="ECO:0000313" key="11">
    <source>
        <dbReference type="Proteomes" id="UP001279734"/>
    </source>
</evidence>
<evidence type="ECO:0000256" key="5">
    <source>
        <dbReference type="ARBA" id="ARBA00023204"/>
    </source>
</evidence>
<protein>
    <recommendedName>
        <fullName evidence="12">Sister chromatid cohesion protein PDS5 homolog A</fullName>
    </recommendedName>
</protein>
<feature type="compositionally biased region" description="Basic and acidic residues" evidence="9">
    <location>
        <begin position="1603"/>
        <end position="1620"/>
    </location>
</feature>
<dbReference type="GO" id="GO:0051301">
    <property type="term" value="P:cell division"/>
    <property type="evidence" value="ECO:0007669"/>
    <property type="project" value="UniProtKB-KW"/>
</dbReference>
<keyword evidence="2" id="KW-0132">Cell division</keyword>
<feature type="compositionally biased region" description="Basic residues" evidence="9">
    <location>
        <begin position="1637"/>
        <end position="1648"/>
    </location>
</feature>
<dbReference type="GO" id="GO:0006281">
    <property type="term" value="P:DNA repair"/>
    <property type="evidence" value="ECO:0007669"/>
    <property type="project" value="UniProtKB-KW"/>
</dbReference>
<evidence type="ECO:0000256" key="1">
    <source>
        <dbReference type="ARBA" id="ARBA00004123"/>
    </source>
</evidence>
<feature type="compositionally biased region" description="Basic and acidic residues" evidence="9">
    <location>
        <begin position="1295"/>
        <end position="1319"/>
    </location>
</feature>
<organism evidence="10 11">
    <name type="scientific">Nepenthes gracilis</name>
    <name type="common">Slender pitcher plant</name>
    <dbReference type="NCBI Taxonomy" id="150966"/>
    <lineage>
        <taxon>Eukaryota</taxon>
        <taxon>Viridiplantae</taxon>
        <taxon>Streptophyta</taxon>
        <taxon>Embryophyta</taxon>
        <taxon>Tracheophyta</taxon>
        <taxon>Spermatophyta</taxon>
        <taxon>Magnoliopsida</taxon>
        <taxon>eudicotyledons</taxon>
        <taxon>Gunneridae</taxon>
        <taxon>Pentapetalae</taxon>
        <taxon>Caryophyllales</taxon>
        <taxon>Nepenthaceae</taxon>
        <taxon>Nepenthes</taxon>
    </lineage>
</organism>
<feature type="compositionally biased region" description="Polar residues" evidence="9">
    <location>
        <begin position="1201"/>
        <end position="1213"/>
    </location>
</feature>
<evidence type="ECO:0000256" key="7">
    <source>
        <dbReference type="ARBA" id="ARBA00023306"/>
    </source>
</evidence>
<reference evidence="10" key="1">
    <citation type="submission" date="2023-05" db="EMBL/GenBank/DDBJ databases">
        <title>Nepenthes gracilis genome sequencing.</title>
        <authorList>
            <person name="Fukushima K."/>
        </authorList>
    </citation>
    <scope>NUCLEOTIDE SEQUENCE</scope>
    <source>
        <strain evidence="10">SING2019-196</strain>
    </source>
</reference>
<comment type="caution">
    <text evidence="10">The sequence shown here is derived from an EMBL/GenBank/DDBJ whole genome shotgun (WGS) entry which is preliminary data.</text>
</comment>
<dbReference type="GO" id="GO:0035825">
    <property type="term" value="P:homologous recombination"/>
    <property type="evidence" value="ECO:0007669"/>
    <property type="project" value="UniProtKB-ARBA"/>
</dbReference>
<dbReference type="Proteomes" id="UP001279734">
    <property type="component" value="Unassembled WGS sequence"/>
</dbReference>
<accession>A0AAD3S6I3</accession>
<evidence type="ECO:0000256" key="8">
    <source>
        <dbReference type="SAM" id="Coils"/>
    </source>
</evidence>
<feature type="region of interest" description="Disordered" evidence="9">
    <location>
        <begin position="1422"/>
        <end position="1648"/>
    </location>
</feature>
<keyword evidence="5" id="KW-0234">DNA repair</keyword>
<evidence type="ECO:0008006" key="12">
    <source>
        <dbReference type="Google" id="ProtNLM"/>
    </source>
</evidence>
<evidence type="ECO:0000256" key="2">
    <source>
        <dbReference type="ARBA" id="ARBA00022618"/>
    </source>
</evidence>
<dbReference type="GO" id="GO:0005634">
    <property type="term" value="C:nucleus"/>
    <property type="evidence" value="ECO:0007669"/>
    <property type="project" value="UniProtKB-SubCell"/>
</dbReference>
<feature type="region of interest" description="Disordered" evidence="9">
    <location>
        <begin position="1294"/>
        <end position="1319"/>
    </location>
</feature>
<keyword evidence="7" id="KW-0131">Cell cycle</keyword>
<keyword evidence="8" id="KW-0175">Coiled coil</keyword>
<dbReference type="InterPro" id="IPR011989">
    <property type="entry name" value="ARM-like"/>
</dbReference>
<keyword evidence="3" id="KW-0227">DNA damage</keyword>
<name>A0AAD3S6I3_NEPGR</name>
<dbReference type="Pfam" id="PF20168">
    <property type="entry name" value="PDS5"/>
    <property type="match status" value="1"/>
</dbReference>
<keyword evidence="11" id="KW-1185">Reference proteome</keyword>
<feature type="compositionally biased region" description="Basic and acidic residues" evidence="9">
    <location>
        <begin position="1468"/>
        <end position="1479"/>
    </location>
</feature>
<evidence type="ECO:0000256" key="3">
    <source>
        <dbReference type="ARBA" id="ARBA00022763"/>
    </source>
</evidence>
<dbReference type="CDD" id="cd19953">
    <property type="entry name" value="PDS5"/>
    <property type="match status" value="1"/>
</dbReference>
<gene>
    <name evidence="10" type="ORF">Nepgr_007065</name>
</gene>
<dbReference type="Gene3D" id="1.25.10.10">
    <property type="entry name" value="Leucine-rich Repeat Variant"/>
    <property type="match status" value="1"/>
</dbReference>
<dbReference type="InterPro" id="IPR039776">
    <property type="entry name" value="Pds5"/>
</dbReference>
<feature type="region of interest" description="Disordered" evidence="9">
    <location>
        <begin position="1197"/>
        <end position="1260"/>
    </location>
</feature>
<dbReference type="GO" id="GO:0007064">
    <property type="term" value="P:mitotic sister chromatid cohesion"/>
    <property type="evidence" value="ECO:0007669"/>
    <property type="project" value="InterPro"/>
</dbReference>
<dbReference type="InterPro" id="IPR016024">
    <property type="entry name" value="ARM-type_fold"/>
</dbReference>
<dbReference type="SUPFAM" id="SSF63748">
    <property type="entry name" value="Tudor/PWWP/MBT"/>
    <property type="match status" value="1"/>
</dbReference>
<keyword evidence="6" id="KW-0539">Nucleus</keyword>
<dbReference type="EMBL" id="BSYO01000005">
    <property type="protein sequence ID" value="GMH05225.1"/>
    <property type="molecule type" value="Genomic_DNA"/>
</dbReference>
<dbReference type="SUPFAM" id="SSF48371">
    <property type="entry name" value="ARM repeat"/>
    <property type="match status" value="2"/>
</dbReference>
<evidence type="ECO:0000256" key="6">
    <source>
        <dbReference type="ARBA" id="ARBA00023242"/>
    </source>
</evidence>
<dbReference type="PANTHER" id="PTHR12663">
    <property type="entry name" value="ANDROGEN INDUCED INHIBITOR OF PROLIFERATION AS3 / PDS5-RELATED"/>
    <property type="match status" value="1"/>
</dbReference>